<feature type="signal peptide" evidence="1">
    <location>
        <begin position="1"/>
        <end position="32"/>
    </location>
</feature>
<dbReference type="AlphaFoldDB" id="A0A2A9ERX3"/>
<name>A0A2A9ERX3_9MICO</name>
<accession>A0A2A9ERX3</accession>
<proteinExistence type="predicted"/>
<dbReference type="RefSeq" id="WP_098462487.1">
    <property type="nucleotide sequence ID" value="NZ_PDJJ01000001.1"/>
</dbReference>
<dbReference type="Gene3D" id="3.40.190.10">
    <property type="entry name" value="Periplasmic binding protein-like II"/>
    <property type="match status" value="2"/>
</dbReference>
<protein>
    <recommendedName>
        <fullName evidence="4">NitT/TauT family transport system substrate-binding protein</fullName>
    </recommendedName>
</protein>
<organism evidence="2 3">
    <name type="scientific">Isoptericola jiangsuensis</name>
    <dbReference type="NCBI Taxonomy" id="548579"/>
    <lineage>
        <taxon>Bacteria</taxon>
        <taxon>Bacillati</taxon>
        <taxon>Actinomycetota</taxon>
        <taxon>Actinomycetes</taxon>
        <taxon>Micrococcales</taxon>
        <taxon>Promicromonosporaceae</taxon>
        <taxon>Isoptericola</taxon>
    </lineage>
</organism>
<evidence type="ECO:0000313" key="2">
    <source>
        <dbReference type="EMBL" id="PFG41887.1"/>
    </source>
</evidence>
<dbReference type="OrthoDB" id="3595952at2"/>
<evidence type="ECO:0000256" key="1">
    <source>
        <dbReference type="SAM" id="SignalP"/>
    </source>
</evidence>
<keyword evidence="3" id="KW-1185">Reference proteome</keyword>
<dbReference type="Proteomes" id="UP000224130">
    <property type="component" value="Unassembled WGS sequence"/>
</dbReference>
<gene>
    <name evidence="2" type="ORF">ATJ88_0535</name>
</gene>
<evidence type="ECO:0000313" key="3">
    <source>
        <dbReference type="Proteomes" id="UP000224130"/>
    </source>
</evidence>
<reference evidence="2 3" key="1">
    <citation type="submission" date="2017-10" db="EMBL/GenBank/DDBJ databases">
        <title>Sequencing the genomes of 1000 actinobacteria strains.</title>
        <authorList>
            <person name="Klenk H.-P."/>
        </authorList>
    </citation>
    <scope>NUCLEOTIDE SEQUENCE [LARGE SCALE GENOMIC DNA]</scope>
    <source>
        <strain evidence="2 3">DSM 21863</strain>
    </source>
</reference>
<comment type="caution">
    <text evidence="2">The sequence shown here is derived from an EMBL/GenBank/DDBJ whole genome shotgun (WGS) entry which is preliminary data.</text>
</comment>
<keyword evidence="1" id="KW-0732">Signal</keyword>
<evidence type="ECO:0008006" key="4">
    <source>
        <dbReference type="Google" id="ProtNLM"/>
    </source>
</evidence>
<feature type="chain" id="PRO_5013400904" description="NitT/TauT family transport system substrate-binding protein" evidence="1">
    <location>
        <begin position="33"/>
        <end position="394"/>
    </location>
</feature>
<sequence length="394" mass="40690">MTTPPTHRTRAHVTTAALAVGALVTLSACAGADDPGSTGAAGTASTAASGTGALAGTCPDEVVVQLQWQPQSDMGAVFGLLGDGWTVDAEQHSVTGPLVDDGTDTGVALTLRAGGPAIGFQSVPSQMYVDDTITVGLVHGDQLVAAAAEAPVVGVAPLLKHSPAILMWDTASHPEIGGVDDVRASGAPVVVSADQIYPAWMVAHGLLDAQQVDTSYDGNPARFVGDPTVVQQGFGNSEPYTYEHEVPDWARPVGFGYVKDAGYDVYASNVSVRADRVDELGGCLEEIVPMIQRANARYAAQPDAVNDVIVDVVAQDASYAPYSAGEAAYSAATLVDEGLLAPEADGSWSTYDVDRVEAFVDDLVTVLTDEGSDLGPVDAADLFTDRFTDHTVTG</sequence>
<dbReference type="EMBL" id="PDJJ01000001">
    <property type="protein sequence ID" value="PFG41887.1"/>
    <property type="molecule type" value="Genomic_DNA"/>
</dbReference>